<keyword evidence="4" id="KW-1185">Reference proteome</keyword>
<feature type="compositionally biased region" description="Pro residues" evidence="2">
    <location>
        <begin position="886"/>
        <end position="896"/>
    </location>
</feature>
<evidence type="ECO:0000256" key="1">
    <source>
        <dbReference type="SAM" id="Coils"/>
    </source>
</evidence>
<dbReference type="EMBL" id="MU853224">
    <property type="protein sequence ID" value="KAK4126922.1"/>
    <property type="molecule type" value="Genomic_DNA"/>
</dbReference>
<evidence type="ECO:0000313" key="3">
    <source>
        <dbReference type="EMBL" id="KAK4126922.1"/>
    </source>
</evidence>
<evidence type="ECO:0000313" key="4">
    <source>
        <dbReference type="Proteomes" id="UP001302602"/>
    </source>
</evidence>
<feature type="compositionally biased region" description="Polar residues" evidence="2">
    <location>
        <begin position="290"/>
        <end position="299"/>
    </location>
</feature>
<feature type="region of interest" description="Disordered" evidence="2">
    <location>
        <begin position="747"/>
        <end position="967"/>
    </location>
</feature>
<feature type="compositionally biased region" description="Low complexity" evidence="2">
    <location>
        <begin position="757"/>
        <end position="766"/>
    </location>
</feature>
<gene>
    <name evidence="3" type="ORF">N657DRAFT_640794</name>
</gene>
<dbReference type="RefSeq" id="XP_062650693.1">
    <property type="nucleotide sequence ID" value="XM_062792034.1"/>
</dbReference>
<feature type="compositionally biased region" description="Polar residues" evidence="2">
    <location>
        <begin position="1022"/>
        <end position="1042"/>
    </location>
</feature>
<accession>A0AAN6Z6J9</accession>
<feature type="compositionally biased region" description="Low complexity" evidence="2">
    <location>
        <begin position="940"/>
        <end position="967"/>
    </location>
</feature>
<dbReference type="GeneID" id="87828803"/>
<sequence>MMAPQGLLLETARVEAAHARLKELTRRYRAQEEEARAELDGKSAAIDADFEKRIAEIAQLDPSLRERIEAVLIKTRCLEIEELRRAHQEKADARKKLYDEQKRQYDEEIYTAITAAMSASHTSSPGQPPVSPSRPSKASQGYTATVATSGPASLAETDPVAPAASEVASLPQRVASPLPIQARTETDSQATLSQSLDLDNASPTHSLSEHSQETPGMSYQQPAAKKEDVENARPSAQSTTASAAGLPLPVIGRESTLSEAFPSPGHRDQPPAPPTLAPKPDPVHKRKANGDSNGDSPASSPDRHKRTRFEWEHGDHRTPTNPPPPFVQQDAPERTVSFEEVYGAPGRPARHMHVIVQWPPKTGHYYILRCDEHGVHFGEHPLRGAAKHLASAQHGYMSKAHATAIETLGHRVVGCTEEMANMNNEAVLKAMKDGSYKIFNANNLSQAKRAELGYPPLDPLGSQKTTMHRKPTAGITRPISCRFYVGNSGGEVYPVLILPWIEMSPVGLVGTLADTGLFRKTTDDGKLLAVPKLPRCYVYLEVNGRIIGIQGWAKGYEDGGPLERKREFPVLCADSNDCGDWTVGWIKAAHLSILDFDDPSSRNIPYFTAARDYLLRRVRPPPCIVDDEARGTPRQLRHTALRGGARNIAPAAGDDVEMRDADDVHYRNHGSESDLDMVSPAMSYLNNRAGKADDSRRTSVLNRDEHYNGPWFRDGAAAESMTASMHPAQLIAAQALNLQPPARSGFRAINTAGGANGSSSQSSRASVEPMPRASVEPMPRASVEPMPRASVEPMPRASSTSTAPGGHRRVFKIHARSSRHPSDQTSPSPSIVLPERPADASNSRSGAPSQPQGDVKKYSPASLQNIIQDFPAPTAGSSRVSSQSPNPAPARRPLPSGPGMRNGSPPRPALLSAVNTNRAGSAPVQLPQMRDPVAEEIRRGGSASAAPGSSRHATPQPSTPAAAAAAIATPDAGVPSATLLVQASVPAPGSKREPPPPPIQVLPPTTAFTPITRVNASPLDTPATSATNTRANSPALPQQQPKAGTPTMAGFPRPDTPTLTPTLPQPPPSGFLPTMDVFDLAGVMEGSTEVFRSSSPDSYLRLIDDHQSGVFTTRSDAPVSLRIEPKKIERAERVSAEGGAVCVVTITYLPEPGHDGERRKQTLVLEKARSTASGMQYGLVHARRLCRRLREWNPEIELPSPRNDLDSVQWRFSTQTPTPSTAAVVEQEAT</sequence>
<feature type="compositionally biased region" description="Basic residues" evidence="2">
    <location>
        <begin position="806"/>
        <end position="819"/>
    </location>
</feature>
<reference evidence="3" key="1">
    <citation type="journal article" date="2023" name="Mol. Phylogenet. Evol.">
        <title>Genome-scale phylogeny and comparative genomics of the fungal order Sordariales.</title>
        <authorList>
            <person name="Hensen N."/>
            <person name="Bonometti L."/>
            <person name="Westerberg I."/>
            <person name="Brannstrom I.O."/>
            <person name="Guillou S."/>
            <person name="Cros-Aarteil S."/>
            <person name="Calhoun S."/>
            <person name="Haridas S."/>
            <person name="Kuo A."/>
            <person name="Mondo S."/>
            <person name="Pangilinan J."/>
            <person name="Riley R."/>
            <person name="LaButti K."/>
            <person name="Andreopoulos B."/>
            <person name="Lipzen A."/>
            <person name="Chen C."/>
            <person name="Yan M."/>
            <person name="Daum C."/>
            <person name="Ng V."/>
            <person name="Clum A."/>
            <person name="Steindorff A."/>
            <person name="Ohm R.A."/>
            <person name="Martin F."/>
            <person name="Silar P."/>
            <person name="Natvig D.O."/>
            <person name="Lalanne C."/>
            <person name="Gautier V."/>
            <person name="Ament-Velasquez S.L."/>
            <person name="Kruys A."/>
            <person name="Hutchinson M.I."/>
            <person name="Powell A.J."/>
            <person name="Barry K."/>
            <person name="Miller A.N."/>
            <person name="Grigoriev I.V."/>
            <person name="Debuchy R."/>
            <person name="Gladieux P."/>
            <person name="Hiltunen Thoren M."/>
            <person name="Johannesson H."/>
        </authorList>
    </citation>
    <scope>NUCLEOTIDE SEQUENCE</scope>
    <source>
        <strain evidence="3">CBS 731.68</strain>
    </source>
</reference>
<feature type="region of interest" description="Disordered" evidence="2">
    <location>
        <begin position="1017"/>
        <end position="1063"/>
    </location>
</feature>
<feature type="compositionally biased region" description="Polar residues" evidence="2">
    <location>
        <begin position="840"/>
        <end position="852"/>
    </location>
</feature>
<protein>
    <submittedName>
        <fullName evidence="3">Uncharacterized protein</fullName>
    </submittedName>
</protein>
<dbReference type="Proteomes" id="UP001302602">
    <property type="component" value="Unassembled WGS sequence"/>
</dbReference>
<feature type="region of interest" description="Disordered" evidence="2">
    <location>
        <begin position="310"/>
        <end position="329"/>
    </location>
</feature>
<dbReference type="AlphaFoldDB" id="A0AAN6Z6J9"/>
<feature type="compositionally biased region" description="Pro residues" evidence="2">
    <location>
        <begin position="270"/>
        <end position="280"/>
    </location>
</feature>
<feature type="region of interest" description="Disordered" evidence="2">
    <location>
        <begin position="118"/>
        <end position="167"/>
    </location>
</feature>
<evidence type="ECO:0000256" key="2">
    <source>
        <dbReference type="SAM" id="MobiDB-lite"/>
    </source>
</evidence>
<feature type="region of interest" description="Disordered" evidence="2">
    <location>
        <begin position="198"/>
        <end position="304"/>
    </location>
</feature>
<feature type="compositionally biased region" description="Low complexity" evidence="2">
    <location>
        <begin position="1052"/>
        <end position="1062"/>
    </location>
</feature>
<reference evidence="3" key="2">
    <citation type="submission" date="2023-05" db="EMBL/GenBank/DDBJ databases">
        <authorList>
            <consortium name="Lawrence Berkeley National Laboratory"/>
            <person name="Steindorff A."/>
            <person name="Hensen N."/>
            <person name="Bonometti L."/>
            <person name="Westerberg I."/>
            <person name="Brannstrom I.O."/>
            <person name="Guillou S."/>
            <person name="Cros-Aarteil S."/>
            <person name="Calhoun S."/>
            <person name="Haridas S."/>
            <person name="Kuo A."/>
            <person name="Mondo S."/>
            <person name="Pangilinan J."/>
            <person name="Riley R."/>
            <person name="Labutti K."/>
            <person name="Andreopoulos B."/>
            <person name="Lipzen A."/>
            <person name="Chen C."/>
            <person name="Yanf M."/>
            <person name="Daum C."/>
            <person name="Ng V."/>
            <person name="Clum A."/>
            <person name="Ohm R."/>
            <person name="Martin F."/>
            <person name="Silar P."/>
            <person name="Natvig D."/>
            <person name="Lalanne C."/>
            <person name="Gautier V."/>
            <person name="Ament-Velasquez S.L."/>
            <person name="Kruys A."/>
            <person name="Hutchinson M.I."/>
            <person name="Powell A.J."/>
            <person name="Barry K."/>
            <person name="Miller A.N."/>
            <person name="Grigoriev I.V."/>
            <person name="Debuchy R."/>
            <person name="Gladieux P."/>
            <person name="Thoren M.H."/>
            <person name="Johannesson H."/>
        </authorList>
    </citation>
    <scope>NUCLEOTIDE SEQUENCE</scope>
    <source>
        <strain evidence="3">CBS 731.68</strain>
    </source>
</reference>
<feature type="compositionally biased region" description="Polar residues" evidence="2">
    <location>
        <begin position="133"/>
        <end position="151"/>
    </location>
</feature>
<name>A0AAN6Z6J9_9PEZI</name>
<organism evidence="3 4">
    <name type="scientific">Parathielavia appendiculata</name>
    <dbReference type="NCBI Taxonomy" id="2587402"/>
    <lineage>
        <taxon>Eukaryota</taxon>
        <taxon>Fungi</taxon>
        <taxon>Dikarya</taxon>
        <taxon>Ascomycota</taxon>
        <taxon>Pezizomycotina</taxon>
        <taxon>Sordariomycetes</taxon>
        <taxon>Sordariomycetidae</taxon>
        <taxon>Sordariales</taxon>
        <taxon>Chaetomiaceae</taxon>
        <taxon>Parathielavia</taxon>
    </lineage>
</organism>
<comment type="caution">
    <text evidence="3">The sequence shown here is derived from an EMBL/GenBank/DDBJ whole genome shotgun (WGS) entry which is preliminary data.</text>
</comment>
<feature type="coiled-coil region" evidence="1">
    <location>
        <begin position="14"/>
        <end position="41"/>
    </location>
</feature>
<feature type="compositionally biased region" description="Polar residues" evidence="2">
    <location>
        <begin position="875"/>
        <end position="885"/>
    </location>
</feature>
<proteinExistence type="predicted"/>
<keyword evidence="1" id="KW-0175">Coiled coil</keyword>